<dbReference type="EMBL" id="JAAAIP010001379">
    <property type="protein sequence ID" value="KAG0307330.1"/>
    <property type="molecule type" value="Genomic_DNA"/>
</dbReference>
<feature type="non-terminal residue" evidence="4">
    <location>
        <position position="1"/>
    </location>
</feature>
<dbReference type="AlphaFoldDB" id="A0A9P6UKE1"/>
<dbReference type="FunFam" id="1.10.10.10:FF:000014">
    <property type="entry name" value="Cullin 1"/>
    <property type="match status" value="1"/>
</dbReference>
<comment type="caution">
    <text evidence="4">The sequence shown here is derived from an EMBL/GenBank/DDBJ whole genome shotgun (WGS) entry which is preliminary data.</text>
</comment>
<dbReference type="GO" id="GO:0031461">
    <property type="term" value="C:cullin-RING ubiquitin ligase complex"/>
    <property type="evidence" value="ECO:0007669"/>
    <property type="project" value="InterPro"/>
</dbReference>
<dbReference type="InterPro" id="IPR019559">
    <property type="entry name" value="Cullin_neddylation_domain"/>
</dbReference>
<dbReference type="PANTHER" id="PTHR11932">
    <property type="entry name" value="CULLIN"/>
    <property type="match status" value="1"/>
</dbReference>
<name>A0A9P6UKE1_9FUNG</name>
<evidence type="ECO:0000259" key="3">
    <source>
        <dbReference type="SMART" id="SM00884"/>
    </source>
</evidence>
<dbReference type="PROSITE" id="PS01256">
    <property type="entry name" value="CULLIN_1"/>
    <property type="match status" value="1"/>
</dbReference>
<protein>
    <submittedName>
        <fullName evidence="4">Cullin-2</fullName>
    </submittedName>
</protein>
<dbReference type="Proteomes" id="UP000738325">
    <property type="component" value="Unassembled WGS sequence"/>
</dbReference>
<dbReference type="GO" id="GO:0006511">
    <property type="term" value="P:ubiquitin-dependent protein catabolic process"/>
    <property type="evidence" value="ECO:0007669"/>
    <property type="project" value="InterPro"/>
</dbReference>
<accession>A0A9P6UKE1</accession>
<evidence type="ECO:0000256" key="1">
    <source>
        <dbReference type="ARBA" id="ARBA00022499"/>
    </source>
</evidence>
<reference evidence="4" key="1">
    <citation type="journal article" date="2020" name="Fungal Divers.">
        <title>Resolving the Mortierellaceae phylogeny through synthesis of multi-gene phylogenetics and phylogenomics.</title>
        <authorList>
            <person name="Vandepol N."/>
            <person name="Liber J."/>
            <person name="Desiro A."/>
            <person name="Na H."/>
            <person name="Kennedy M."/>
            <person name="Barry K."/>
            <person name="Grigoriev I.V."/>
            <person name="Miller A.N."/>
            <person name="O'Donnell K."/>
            <person name="Stajich J.E."/>
            <person name="Bonito G."/>
        </authorList>
    </citation>
    <scope>NUCLEOTIDE SEQUENCE</scope>
    <source>
        <strain evidence="4">REB-010B</strain>
    </source>
</reference>
<evidence type="ECO:0000313" key="5">
    <source>
        <dbReference type="Proteomes" id="UP000738325"/>
    </source>
</evidence>
<gene>
    <name evidence="4" type="primary">CUL2</name>
    <name evidence="4" type="ORF">BGZ99_001462</name>
</gene>
<dbReference type="InterPro" id="IPR036390">
    <property type="entry name" value="WH_DNA-bd_sf"/>
</dbReference>
<dbReference type="SMART" id="SM00884">
    <property type="entry name" value="Cullin_Nedd8"/>
    <property type="match status" value="1"/>
</dbReference>
<dbReference type="GO" id="GO:0031625">
    <property type="term" value="F:ubiquitin protein ligase binding"/>
    <property type="evidence" value="ECO:0007669"/>
    <property type="project" value="InterPro"/>
</dbReference>
<dbReference type="InterPro" id="IPR036388">
    <property type="entry name" value="WH-like_DNA-bd_sf"/>
</dbReference>
<sequence>TKLVEVELVRVVKSLVEASLLTVEGGASDLVMSSVVRLNMKFTNKRTKLKISGGLQADTPQETTATLKAVDEDRRLCIQASIVRIMKSRRMLSHMQLVQEVIEQCKARFSPSVPMIKKCIEQLLDKQYIERAENSLDRYVYVT</sequence>
<dbReference type="InterPro" id="IPR045093">
    <property type="entry name" value="Cullin"/>
</dbReference>
<dbReference type="OrthoDB" id="27073at2759"/>
<feature type="domain" description="Cullin neddylation" evidence="3">
    <location>
        <begin position="70"/>
        <end position="137"/>
    </location>
</feature>
<proteinExistence type="predicted"/>
<evidence type="ECO:0000313" key="4">
    <source>
        <dbReference type="EMBL" id="KAG0307330.1"/>
    </source>
</evidence>
<organism evidence="4 5">
    <name type="scientific">Dissophora globulifera</name>
    <dbReference type="NCBI Taxonomy" id="979702"/>
    <lineage>
        <taxon>Eukaryota</taxon>
        <taxon>Fungi</taxon>
        <taxon>Fungi incertae sedis</taxon>
        <taxon>Mucoromycota</taxon>
        <taxon>Mortierellomycotina</taxon>
        <taxon>Mortierellomycetes</taxon>
        <taxon>Mortierellales</taxon>
        <taxon>Mortierellaceae</taxon>
        <taxon>Dissophora</taxon>
    </lineage>
</organism>
<evidence type="ECO:0000256" key="2">
    <source>
        <dbReference type="ARBA" id="ARBA00022843"/>
    </source>
</evidence>
<keyword evidence="5" id="KW-1185">Reference proteome</keyword>
<dbReference type="SUPFAM" id="SSF46785">
    <property type="entry name" value="Winged helix' DNA-binding domain"/>
    <property type="match status" value="1"/>
</dbReference>
<dbReference type="Gene3D" id="1.10.10.10">
    <property type="entry name" value="Winged helix-like DNA-binding domain superfamily/Winged helix DNA-binding domain"/>
    <property type="match status" value="1"/>
</dbReference>
<keyword evidence="2" id="KW-0832">Ubl conjugation</keyword>
<dbReference type="Pfam" id="PF10557">
    <property type="entry name" value="Cullin_Nedd8"/>
    <property type="match status" value="1"/>
</dbReference>
<dbReference type="InterPro" id="IPR016157">
    <property type="entry name" value="Cullin_CS"/>
</dbReference>
<keyword evidence="1" id="KW-1017">Isopeptide bond</keyword>